<keyword evidence="1" id="KW-0547">Nucleotide-binding</keyword>
<dbReference type="STRING" id="1548547.BA177_07470"/>
<keyword evidence="2" id="KW-0067">ATP-binding</keyword>
<dbReference type="PROSITE" id="PS50045">
    <property type="entry name" value="SIGMA54_INTERACT_4"/>
    <property type="match status" value="1"/>
</dbReference>
<evidence type="ECO:0000256" key="5">
    <source>
        <dbReference type="ARBA" id="ARBA00023163"/>
    </source>
</evidence>
<dbReference type="InterPro" id="IPR003593">
    <property type="entry name" value="AAA+_ATPase"/>
</dbReference>
<dbReference type="InterPro" id="IPR025943">
    <property type="entry name" value="Sigma_54_int_dom_ATP-bd_2"/>
</dbReference>
<dbReference type="InterPro" id="IPR009057">
    <property type="entry name" value="Homeodomain-like_sf"/>
</dbReference>
<dbReference type="CDD" id="cd00009">
    <property type="entry name" value="AAA"/>
    <property type="match status" value="1"/>
</dbReference>
<dbReference type="Pfam" id="PF00158">
    <property type="entry name" value="Sigma54_activat"/>
    <property type="match status" value="1"/>
</dbReference>
<dbReference type="GO" id="GO:0006355">
    <property type="term" value="P:regulation of DNA-templated transcription"/>
    <property type="evidence" value="ECO:0007669"/>
    <property type="project" value="InterPro"/>
</dbReference>
<dbReference type="Pfam" id="PF25601">
    <property type="entry name" value="AAA_lid_14"/>
    <property type="match status" value="1"/>
</dbReference>
<keyword evidence="5" id="KW-0804">Transcription</keyword>
<dbReference type="PANTHER" id="PTHR32071">
    <property type="entry name" value="TRANSCRIPTIONAL REGULATORY PROTEIN"/>
    <property type="match status" value="1"/>
</dbReference>
<dbReference type="SUPFAM" id="SSF52540">
    <property type="entry name" value="P-loop containing nucleoside triphosphate hydrolases"/>
    <property type="match status" value="1"/>
</dbReference>
<dbReference type="PRINTS" id="PR01590">
    <property type="entry name" value="HTHFIS"/>
</dbReference>
<dbReference type="Gene3D" id="1.10.8.60">
    <property type="match status" value="1"/>
</dbReference>
<accession>A0A193LKY1</accession>
<dbReference type="GO" id="GO:0005524">
    <property type="term" value="F:ATP binding"/>
    <property type="evidence" value="ECO:0007669"/>
    <property type="project" value="UniProtKB-KW"/>
</dbReference>
<dbReference type="Gene3D" id="3.40.50.300">
    <property type="entry name" value="P-loop containing nucleotide triphosphate hydrolases"/>
    <property type="match status" value="1"/>
</dbReference>
<dbReference type="Gene3D" id="1.10.10.60">
    <property type="entry name" value="Homeodomain-like"/>
    <property type="match status" value="1"/>
</dbReference>
<evidence type="ECO:0000256" key="1">
    <source>
        <dbReference type="ARBA" id="ARBA00022741"/>
    </source>
</evidence>
<dbReference type="PROSITE" id="PS00676">
    <property type="entry name" value="SIGMA54_INTERACT_2"/>
    <property type="match status" value="1"/>
</dbReference>
<dbReference type="EMBL" id="CP016268">
    <property type="protein sequence ID" value="ANO53073.1"/>
    <property type="molecule type" value="Genomic_DNA"/>
</dbReference>
<dbReference type="InterPro" id="IPR058031">
    <property type="entry name" value="AAA_lid_NorR"/>
</dbReference>
<protein>
    <recommendedName>
        <fullName evidence="6">Sigma-54 factor interaction domain-containing protein</fullName>
    </recommendedName>
</protein>
<gene>
    <name evidence="7" type="ORF">BA177_07470</name>
</gene>
<dbReference type="FunFam" id="3.40.50.300:FF:000006">
    <property type="entry name" value="DNA-binding transcriptional regulator NtrC"/>
    <property type="match status" value="1"/>
</dbReference>
<dbReference type="PROSITE" id="PS00675">
    <property type="entry name" value="SIGMA54_INTERACT_1"/>
    <property type="match status" value="1"/>
</dbReference>
<evidence type="ECO:0000259" key="6">
    <source>
        <dbReference type="PROSITE" id="PS50045"/>
    </source>
</evidence>
<dbReference type="InterPro" id="IPR002197">
    <property type="entry name" value="HTH_Fis"/>
</dbReference>
<name>A0A193LKY1_9GAMM</name>
<evidence type="ECO:0000256" key="4">
    <source>
        <dbReference type="ARBA" id="ARBA00023125"/>
    </source>
</evidence>
<keyword evidence="8" id="KW-1185">Reference proteome</keyword>
<dbReference type="InterPro" id="IPR002078">
    <property type="entry name" value="Sigma_54_int"/>
</dbReference>
<evidence type="ECO:0000256" key="3">
    <source>
        <dbReference type="ARBA" id="ARBA00023015"/>
    </source>
</evidence>
<dbReference type="KEGG" id="woc:BA177_07470"/>
<dbReference type="InterPro" id="IPR027417">
    <property type="entry name" value="P-loop_NTPase"/>
</dbReference>
<dbReference type="GO" id="GO:0043565">
    <property type="term" value="F:sequence-specific DNA binding"/>
    <property type="evidence" value="ECO:0007669"/>
    <property type="project" value="InterPro"/>
</dbReference>
<dbReference type="SUPFAM" id="SSF46689">
    <property type="entry name" value="Homeodomain-like"/>
    <property type="match status" value="1"/>
</dbReference>
<organism evidence="7 8">
    <name type="scientific">Woeseia oceani</name>
    <dbReference type="NCBI Taxonomy" id="1548547"/>
    <lineage>
        <taxon>Bacteria</taxon>
        <taxon>Pseudomonadati</taxon>
        <taxon>Pseudomonadota</taxon>
        <taxon>Gammaproteobacteria</taxon>
        <taxon>Woeseiales</taxon>
        <taxon>Woeseiaceae</taxon>
        <taxon>Woeseia</taxon>
    </lineage>
</organism>
<dbReference type="Proteomes" id="UP000092695">
    <property type="component" value="Chromosome"/>
</dbReference>
<keyword evidence="3" id="KW-0805">Transcription regulation</keyword>
<evidence type="ECO:0000313" key="7">
    <source>
        <dbReference type="EMBL" id="ANO53073.1"/>
    </source>
</evidence>
<reference evidence="7 8" key="1">
    <citation type="submission" date="2016-06" db="EMBL/GenBank/DDBJ databases">
        <title>Complete genome sequence of a deep-branching marine Gamma Proteobacterium Woeseia oceani type strain XK5.</title>
        <authorList>
            <person name="Mu D."/>
            <person name="Du Z."/>
        </authorList>
    </citation>
    <scope>NUCLEOTIDE SEQUENCE [LARGE SCALE GENOMIC DNA]</scope>
    <source>
        <strain evidence="7 8">XK5</strain>
    </source>
</reference>
<dbReference type="SMART" id="SM00382">
    <property type="entry name" value="AAA"/>
    <property type="match status" value="1"/>
</dbReference>
<dbReference type="Pfam" id="PF02954">
    <property type="entry name" value="HTH_8"/>
    <property type="match status" value="1"/>
</dbReference>
<sequence>MIVVIHEAADQSRQIKELIEFMDAPQVLTATADNWRAQIGDSRLAAVFVSAGLPKSVQSRIFDGVAAIDCNVPLVVTGDGGSLSDKAAPWARILNLPNPMQIDELSAVLEEIWAVNVVRRSDTMAPGTELIGESNDMRMIRALIERVAPSQATVLITGESGTGKELIARQIHEQSGRTGEFVAINCGAIPEHLLESELFGHERGAFTGAQVARAGRFELAEGGTLFLDEIGDMPTAMQVKLLRVLQERVIERIGGTKSIPVDIRVIAATHRNLQQRIDEGTFREDLFYRLSVFPIEASPLRERPDDVPALANMLIDKVAERYGVRISLSDAALAALCDYEWPGNVRELANVIERLAVLRPHGEVQLDELPGAIRGDGGDRGEDDADAGVAESTLQLPDDGLDLKQHLATIERDMIAAALREADGVVQKAAKSLGLGRTTLVEKIRRHDLRD</sequence>
<dbReference type="InterPro" id="IPR025944">
    <property type="entry name" value="Sigma_54_int_dom_CS"/>
</dbReference>
<dbReference type="InterPro" id="IPR025662">
    <property type="entry name" value="Sigma_54_int_dom_ATP-bd_1"/>
</dbReference>
<proteinExistence type="predicted"/>
<keyword evidence="4" id="KW-0238">DNA-binding</keyword>
<evidence type="ECO:0000313" key="8">
    <source>
        <dbReference type="Proteomes" id="UP000092695"/>
    </source>
</evidence>
<dbReference type="PANTHER" id="PTHR32071:SF117">
    <property type="entry name" value="PTS-DEPENDENT DIHYDROXYACETONE KINASE OPERON REGULATORY PROTEIN-RELATED"/>
    <property type="match status" value="1"/>
</dbReference>
<evidence type="ECO:0000256" key="2">
    <source>
        <dbReference type="ARBA" id="ARBA00022840"/>
    </source>
</evidence>
<dbReference type="AlphaFoldDB" id="A0A193LKY1"/>
<feature type="domain" description="Sigma-54 factor interaction" evidence="6">
    <location>
        <begin position="130"/>
        <end position="357"/>
    </location>
</feature>
<dbReference type="PROSITE" id="PS00688">
    <property type="entry name" value="SIGMA54_INTERACT_3"/>
    <property type="match status" value="1"/>
</dbReference>